<feature type="domain" description="DUF4168" evidence="3">
    <location>
        <begin position="36"/>
        <end position="147"/>
    </location>
</feature>
<evidence type="ECO:0000313" key="5">
    <source>
        <dbReference type="Proteomes" id="UP000198510"/>
    </source>
</evidence>
<gene>
    <name evidence="4" type="ORF">SAMN05421823_105206</name>
</gene>
<keyword evidence="5" id="KW-1185">Reference proteome</keyword>
<dbReference type="Proteomes" id="UP000198510">
    <property type="component" value="Unassembled WGS sequence"/>
</dbReference>
<feature type="chain" id="PRO_5011586373" description="DUF4168 domain-containing protein" evidence="2">
    <location>
        <begin position="23"/>
        <end position="175"/>
    </location>
</feature>
<reference evidence="4 5" key="1">
    <citation type="submission" date="2016-10" db="EMBL/GenBank/DDBJ databases">
        <authorList>
            <person name="de Groot N.N."/>
        </authorList>
    </citation>
    <scope>NUCLEOTIDE SEQUENCE [LARGE SCALE GENOMIC DNA]</scope>
    <source>
        <strain evidence="4 5">DSM 25186</strain>
    </source>
</reference>
<proteinExistence type="predicted"/>
<dbReference type="Pfam" id="PF13767">
    <property type="entry name" value="DUF4168"/>
    <property type="match status" value="1"/>
</dbReference>
<dbReference type="EMBL" id="FNFO01000005">
    <property type="protein sequence ID" value="SDL32609.1"/>
    <property type="molecule type" value="Genomic_DNA"/>
</dbReference>
<dbReference type="InterPro" id="IPR025433">
    <property type="entry name" value="DUF4168"/>
</dbReference>
<evidence type="ECO:0000259" key="3">
    <source>
        <dbReference type="Pfam" id="PF13767"/>
    </source>
</evidence>
<protein>
    <recommendedName>
        <fullName evidence="3">DUF4168 domain-containing protein</fullName>
    </recommendedName>
</protein>
<sequence>MKYNLLRISGFLMMLLSLSVFAVTNVFAQDGESFTDEEVELYAQSVYEIDQLKKGINDTLLVIIQEEGMEPKRYNEVNRASKKDDFETAVPEEERMQFQKIEDRMTDIKASLNSNATEAIKATGLELGRYNDIKKAARKDPELKAKINTKVEELAQATPTEEEEGAMEDVADTPK</sequence>
<dbReference type="RefSeq" id="WP_089683283.1">
    <property type="nucleotide sequence ID" value="NZ_FNFO01000005.1"/>
</dbReference>
<feature type="region of interest" description="Disordered" evidence="1">
    <location>
        <begin position="151"/>
        <end position="175"/>
    </location>
</feature>
<accession>A0A1G9J564</accession>
<evidence type="ECO:0000256" key="1">
    <source>
        <dbReference type="SAM" id="MobiDB-lite"/>
    </source>
</evidence>
<feature type="signal peptide" evidence="2">
    <location>
        <begin position="1"/>
        <end position="22"/>
    </location>
</feature>
<evidence type="ECO:0000313" key="4">
    <source>
        <dbReference type="EMBL" id="SDL32609.1"/>
    </source>
</evidence>
<dbReference type="STRING" id="1075417.SAMN05421823_105206"/>
<keyword evidence="2" id="KW-0732">Signal</keyword>
<evidence type="ECO:0000256" key="2">
    <source>
        <dbReference type="SAM" id="SignalP"/>
    </source>
</evidence>
<name>A0A1G9J564_9BACT</name>
<organism evidence="4 5">
    <name type="scientific">Catalinimonas alkaloidigena</name>
    <dbReference type="NCBI Taxonomy" id="1075417"/>
    <lineage>
        <taxon>Bacteria</taxon>
        <taxon>Pseudomonadati</taxon>
        <taxon>Bacteroidota</taxon>
        <taxon>Cytophagia</taxon>
        <taxon>Cytophagales</taxon>
        <taxon>Catalimonadaceae</taxon>
        <taxon>Catalinimonas</taxon>
    </lineage>
</organism>
<feature type="compositionally biased region" description="Acidic residues" evidence="1">
    <location>
        <begin position="160"/>
        <end position="175"/>
    </location>
</feature>
<dbReference type="AlphaFoldDB" id="A0A1G9J564"/>
<dbReference type="OrthoDB" id="1467687at2"/>